<evidence type="ECO:0008006" key="3">
    <source>
        <dbReference type="Google" id="ProtNLM"/>
    </source>
</evidence>
<dbReference type="GeneTree" id="ENSGT01030000235030"/>
<name>H3AW88_LATCH</name>
<dbReference type="OMA" id="AHERVIM"/>
<dbReference type="Ensembl" id="ENSLACT00000014007.1">
    <property type="protein sequence ID" value="ENSLACP00000013909.1"/>
    <property type="gene ID" value="ENSLACG00000012245.1"/>
</dbReference>
<dbReference type="AlphaFoldDB" id="H3AW88"/>
<dbReference type="HOGENOM" id="CLU_000680_9_1_1"/>
<sequence>ISFASLQETFQLPSMEFFRYLQLCSCLREVPALSPGLLPTSSIVDIRHRIQSKNKKMSRLYSLLLSRVSPDCSSTKSQWERELGHSLSEEGWEEVFASLTQTGTDLYIRLIQFKIVKCLYWSLARLAASGLKDSGLRWKCGMERGDTLHMLWGCEKVRPLWSSVIQHIRDAMGYSLDNPINCILSIDLSRAQVSKVARGLIQLALLSAKRVTLRHWRRAEPPSTREWLLLMADTAAHERVIMRTRNKLAQFQSVWSAFL</sequence>
<reference evidence="2" key="1">
    <citation type="submission" date="2011-08" db="EMBL/GenBank/DDBJ databases">
        <title>The draft genome of Latimeria chalumnae.</title>
        <authorList>
            <person name="Di Palma F."/>
            <person name="Alfoldi J."/>
            <person name="Johnson J."/>
            <person name="Berlin A."/>
            <person name="Gnerre S."/>
            <person name="Jaffe D."/>
            <person name="MacCallum I."/>
            <person name="Young S."/>
            <person name="Walker B.J."/>
            <person name="Lander E."/>
            <person name="Lindblad-Toh K."/>
        </authorList>
    </citation>
    <scope>NUCLEOTIDE SEQUENCE [LARGE SCALE GENOMIC DNA]</scope>
    <source>
        <strain evidence="2">Wild caught</strain>
    </source>
</reference>
<evidence type="ECO:0000313" key="1">
    <source>
        <dbReference type="Ensembl" id="ENSLACP00000013909.1"/>
    </source>
</evidence>
<keyword evidence="2" id="KW-1185">Reference proteome</keyword>
<proteinExistence type="predicted"/>
<dbReference type="Proteomes" id="UP000008672">
    <property type="component" value="Unassembled WGS sequence"/>
</dbReference>
<dbReference type="InParanoid" id="H3AW88"/>
<dbReference type="eggNOG" id="ENOG502S9XJ">
    <property type="taxonomic scope" value="Eukaryota"/>
</dbReference>
<reference evidence="1" key="2">
    <citation type="submission" date="2025-08" db="UniProtKB">
        <authorList>
            <consortium name="Ensembl"/>
        </authorList>
    </citation>
    <scope>IDENTIFICATION</scope>
</reference>
<reference evidence="1" key="3">
    <citation type="submission" date="2025-09" db="UniProtKB">
        <authorList>
            <consortium name="Ensembl"/>
        </authorList>
    </citation>
    <scope>IDENTIFICATION</scope>
</reference>
<accession>H3AW88</accession>
<protein>
    <recommendedName>
        <fullName evidence="3">Reverse transcriptase zinc-binding domain-containing protein</fullName>
    </recommendedName>
</protein>
<dbReference type="EMBL" id="AFYH01134405">
    <property type="status" value="NOT_ANNOTATED_CDS"/>
    <property type="molecule type" value="Genomic_DNA"/>
</dbReference>
<organism evidence="1 2">
    <name type="scientific">Latimeria chalumnae</name>
    <name type="common">Coelacanth</name>
    <dbReference type="NCBI Taxonomy" id="7897"/>
    <lineage>
        <taxon>Eukaryota</taxon>
        <taxon>Metazoa</taxon>
        <taxon>Chordata</taxon>
        <taxon>Craniata</taxon>
        <taxon>Vertebrata</taxon>
        <taxon>Euteleostomi</taxon>
        <taxon>Coelacanthiformes</taxon>
        <taxon>Coelacanthidae</taxon>
        <taxon>Latimeria</taxon>
    </lineage>
</organism>
<evidence type="ECO:0000313" key="2">
    <source>
        <dbReference type="Proteomes" id="UP000008672"/>
    </source>
</evidence>